<dbReference type="EMBL" id="JAAALK010000079">
    <property type="protein sequence ID" value="KAG8096083.1"/>
    <property type="molecule type" value="Genomic_DNA"/>
</dbReference>
<keyword evidence="4" id="KW-1185">Reference proteome</keyword>
<evidence type="ECO:0008006" key="5">
    <source>
        <dbReference type="Google" id="ProtNLM"/>
    </source>
</evidence>
<name>A0A8J5WSI9_ZIZPA</name>
<comment type="caution">
    <text evidence="3">The sequence shown here is derived from an EMBL/GenBank/DDBJ whole genome shotgun (WGS) entry which is preliminary data.</text>
</comment>
<feature type="region of interest" description="Disordered" evidence="1">
    <location>
        <begin position="59"/>
        <end position="80"/>
    </location>
</feature>
<evidence type="ECO:0000313" key="3">
    <source>
        <dbReference type="EMBL" id="KAG8096083.1"/>
    </source>
</evidence>
<evidence type="ECO:0000256" key="1">
    <source>
        <dbReference type="SAM" id="MobiDB-lite"/>
    </source>
</evidence>
<dbReference type="AlphaFoldDB" id="A0A8J5WSI9"/>
<keyword evidence="2" id="KW-0732">Signal</keyword>
<reference evidence="3" key="1">
    <citation type="journal article" date="2021" name="bioRxiv">
        <title>Whole Genome Assembly and Annotation of Northern Wild Rice, Zizania palustris L., Supports a Whole Genome Duplication in the Zizania Genus.</title>
        <authorList>
            <person name="Haas M."/>
            <person name="Kono T."/>
            <person name="Macchietto M."/>
            <person name="Millas R."/>
            <person name="McGilp L."/>
            <person name="Shao M."/>
            <person name="Duquette J."/>
            <person name="Hirsch C.N."/>
            <person name="Kimball J."/>
        </authorList>
    </citation>
    <scope>NUCLEOTIDE SEQUENCE</scope>
    <source>
        <tissue evidence="3">Fresh leaf tissue</tissue>
    </source>
</reference>
<feature type="chain" id="PRO_5035212255" description="Secreted protein" evidence="2">
    <location>
        <begin position="19"/>
        <end position="80"/>
    </location>
</feature>
<feature type="compositionally biased region" description="Basic and acidic residues" evidence="1">
    <location>
        <begin position="71"/>
        <end position="80"/>
    </location>
</feature>
<proteinExistence type="predicted"/>
<evidence type="ECO:0000256" key="2">
    <source>
        <dbReference type="SAM" id="SignalP"/>
    </source>
</evidence>
<gene>
    <name evidence="3" type="ORF">GUJ93_ZPchr0013g34605</name>
</gene>
<reference evidence="3" key="2">
    <citation type="submission" date="2021-02" db="EMBL/GenBank/DDBJ databases">
        <authorList>
            <person name="Kimball J.A."/>
            <person name="Haas M.W."/>
            <person name="Macchietto M."/>
            <person name="Kono T."/>
            <person name="Duquette J."/>
            <person name="Shao M."/>
        </authorList>
    </citation>
    <scope>NUCLEOTIDE SEQUENCE</scope>
    <source>
        <tissue evidence="3">Fresh leaf tissue</tissue>
    </source>
</reference>
<organism evidence="3 4">
    <name type="scientific">Zizania palustris</name>
    <name type="common">Northern wild rice</name>
    <dbReference type="NCBI Taxonomy" id="103762"/>
    <lineage>
        <taxon>Eukaryota</taxon>
        <taxon>Viridiplantae</taxon>
        <taxon>Streptophyta</taxon>
        <taxon>Embryophyta</taxon>
        <taxon>Tracheophyta</taxon>
        <taxon>Spermatophyta</taxon>
        <taxon>Magnoliopsida</taxon>
        <taxon>Liliopsida</taxon>
        <taxon>Poales</taxon>
        <taxon>Poaceae</taxon>
        <taxon>BOP clade</taxon>
        <taxon>Oryzoideae</taxon>
        <taxon>Oryzeae</taxon>
        <taxon>Zizaniinae</taxon>
        <taxon>Zizania</taxon>
    </lineage>
</organism>
<feature type="signal peptide" evidence="2">
    <location>
        <begin position="1"/>
        <end position="18"/>
    </location>
</feature>
<protein>
    <recommendedName>
        <fullName evidence="5">Secreted protein</fullName>
    </recommendedName>
</protein>
<accession>A0A8J5WSI9</accession>
<sequence length="80" mass="8689">MCHWQLVLPASAIPTLLATAIDPTCTGHCLHRPALLVTVVDPANPRHRQALLGCIAQCPQAGNGEQNKRKKGEEREGRTK</sequence>
<evidence type="ECO:0000313" key="4">
    <source>
        <dbReference type="Proteomes" id="UP000729402"/>
    </source>
</evidence>
<dbReference type="Proteomes" id="UP000729402">
    <property type="component" value="Unassembled WGS sequence"/>
</dbReference>